<dbReference type="EMBL" id="HBGB01026879">
    <property type="protein sequence ID" value="CAD9060599.1"/>
    <property type="molecule type" value="Transcribed_RNA"/>
</dbReference>
<evidence type="ECO:0000256" key="1">
    <source>
        <dbReference type="SAM" id="MobiDB-lite"/>
    </source>
</evidence>
<protein>
    <submittedName>
        <fullName evidence="2">Uncharacterized protein</fullName>
    </submittedName>
</protein>
<proteinExistence type="predicted"/>
<gene>
    <name evidence="2" type="ORF">VBRA1451_LOCUS15669</name>
</gene>
<reference evidence="2" key="1">
    <citation type="submission" date="2021-01" db="EMBL/GenBank/DDBJ databases">
        <authorList>
            <person name="Corre E."/>
            <person name="Pelletier E."/>
            <person name="Niang G."/>
            <person name="Scheremetjew M."/>
            <person name="Finn R."/>
            <person name="Kale V."/>
            <person name="Holt S."/>
            <person name="Cochrane G."/>
            <person name="Meng A."/>
            <person name="Brown T."/>
            <person name="Cohen L."/>
        </authorList>
    </citation>
    <scope>NUCLEOTIDE SEQUENCE</scope>
    <source>
        <strain evidence="2">CCMP3346</strain>
    </source>
</reference>
<feature type="compositionally biased region" description="Basic residues" evidence="1">
    <location>
        <begin position="111"/>
        <end position="123"/>
    </location>
</feature>
<sequence>MADTDNVGFDALAQEAIDTQTESIGEALGKVRGLVNQFAEFQAQARELLGFLTSKDTVRDSRLHLINRAIHNFTDAYRAYGKGLSRIAGVAGLEGHGKTFKLVKRAEPPKKKPGSSKKKRKSGKQAALRRSQQQQQGRPDLFSLLPDVIRDNLLPLLTPSDTCSLGASAASVGSSQVGAAVASGIDKCIRTENLGDVLSYSTIRESTSARRFSQMVRLHYAMEKGGCWRRSGHMIRVAKHHGWVRSLPIELTPASLERAGTKTEIDRRSPMSAVQLMLFTDRLTRNGANVELDQNPVYHGLGGQVFGGEYRIGGRTVQDLTSRVTGSLLSNGDAVPDSGEKLLECKGSGYYYQSLHDPIFCRVQSDWGHKVASTGEIYPRETARFKRVEKLSQSGPLYSNAWSTRSSWHSVVRHLTLYGHEKDDEFTVHLRITAIKEGHVEVSLCTTEPAPHTRAIAKAYEKMGEEEVMLIFGKEGIVAGGDDLRHN</sequence>
<feature type="region of interest" description="Disordered" evidence="1">
    <location>
        <begin position="102"/>
        <end position="137"/>
    </location>
</feature>
<dbReference type="AlphaFoldDB" id="A0A7S1P433"/>
<name>A0A7S1P433_9ALVE</name>
<accession>A0A7S1P433</accession>
<evidence type="ECO:0000313" key="2">
    <source>
        <dbReference type="EMBL" id="CAD9060599.1"/>
    </source>
</evidence>
<organism evidence="2">
    <name type="scientific">Vitrella brassicaformis</name>
    <dbReference type="NCBI Taxonomy" id="1169539"/>
    <lineage>
        <taxon>Eukaryota</taxon>
        <taxon>Sar</taxon>
        <taxon>Alveolata</taxon>
        <taxon>Colpodellida</taxon>
        <taxon>Vitrellaceae</taxon>
        <taxon>Vitrella</taxon>
    </lineage>
</organism>